<keyword evidence="3" id="KW-1185">Reference proteome</keyword>
<comment type="caution">
    <text evidence="2">The sequence shown here is derived from an EMBL/GenBank/DDBJ whole genome shotgun (WGS) entry which is preliminary data.</text>
</comment>
<proteinExistence type="predicted"/>
<reference evidence="2 3" key="1">
    <citation type="submission" date="2020-03" db="EMBL/GenBank/DDBJ databases">
        <title>Genomic Encyclopedia of Type Strains, Phase IV (KMG-IV): sequencing the most valuable type-strain genomes for metagenomic binning, comparative biology and taxonomic classification.</title>
        <authorList>
            <person name="Goeker M."/>
        </authorList>
    </citation>
    <scope>NUCLEOTIDE SEQUENCE [LARGE SCALE GENOMIC DNA]</scope>
    <source>
        <strain evidence="2 3">DSM 5718</strain>
    </source>
</reference>
<evidence type="ECO:0000313" key="2">
    <source>
        <dbReference type="EMBL" id="NIK74816.1"/>
    </source>
</evidence>
<sequence>MESFQKIVIICCFVAFCLNNALAQDQSTKVVKEKSMVTGKEVEWKISGDDRVVVGDSSTHYIQIYIQNAGSVLYGNRCAEEQAAAMGLEYVLISKDIGYGMSRWELFWQNSAAHLRAFFKNGFFWQKRLRRRILDCQLKTGDRIG</sequence>
<gene>
    <name evidence="2" type="ORF">FHS56_002349</name>
</gene>
<dbReference type="EMBL" id="JAASRN010000007">
    <property type="protein sequence ID" value="NIK74816.1"/>
    <property type="molecule type" value="Genomic_DNA"/>
</dbReference>
<protein>
    <submittedName>
        <fullName evidence="2">Uncharacterized protein</fullName>
    </submittedName>
</protein>
<name>A0A846MT96_9BACT</name>
<feature type="chain" id="PRO_5033061280" evidence="1">
    <location>
        <begin position="24"/>
        <end position="145"/>
    </location>
</feature>
<feature type="signal peptide" evidence="1">
    <location>
        <begin position="1"/>
        <end position="23"/>
    </location>
</feature>
<keyword evidence="1" id="KW-0732">Signal</keyword>
<organism evidence="2 3">
    <name type="scientific">Thermonema lapsum</name>
    <dbReference type="NCBI Taxonomy" id="28195"/>
    <lineage>
        <taxon>Bacteria</taxon>
        <taxon>Pseudomonadati</taxon>
        <taxon>Bacteroidota</taxon>
        <taxon>Cytophagia</taxon>
        <taxon>Cytophagales</taxon>
        <taxon>Thermonemataceae</taxon>
        <taxon>Thermonema</taxon>
    </lineage>
</organism>
<dbReference type="RefSeq" id="WP_166920951.1">
    <property type="nucleotide sequence ID" value="NZ_JAASRN010000007.1"/>
</dbReference>
<evidence type="ECO:0000256" key="1">
    <source>
        <dbReference type="SAM" id="SignalP"/>
    </source>
</evidence>
<evidence type="ECO:0000313" key="3">
    <source>
        <dbReference type="Proteomes" id="UP000537126"/>
    </source>
</evidence>
<dbReference type="AlphaFoldDB" id="A0A846MT96"/>
<accession>A0A846MT96</accession>
<dbReference type="Proteomes" id="UP000537126">
    <property type="component" value="Unassembled WGS sequence"/>
</dbReference>